<organism evidence="4 5">
    <name type="scientific">Desulfoluna spongiiphila</name>
    <dbReference type="NCBI Taxonomy" id="419481"/>
    <lineage>
        <taxon>Bacteria</taxon>
        <taxon>Pseudomonadati</taxon>
        <taxon>Thermodesulfobacteriota</taxon>
        <taxon>Desulfobacteria</taxon>
        <taxon>Desulfobacterales</taxon>
        <taxon>Desulfolunaceae</taxon>
        <taxon>Desulfoluna</taxon>
    </lineage>
</organism>
<reference evidence="4 5" key="1">
    <citation type="submission" date="2016-10" db="EMBL/GenBank/DDBJ databases">
        <authorList>
            <person name="de Groot N.N."/>
        </authorList>
    </citation>
    <scope>NUCLEOTIDE SEQUENCE [LARGE SCALE GENOMIC DNA]</scope>
    <source>
        <strain evidence="4 5">AA1</strain>
    </source>
</reference>
<dbReference type="STRING" id="419481.SAMN05216233_10315"/>
<dbReference type="GO" id="GO:0004519">
    <property type="term" value="F:endonuclease activity"/>
    <property type="evidence" value="ECO:0007669"/>
    <property type="project" value="InterPro"/>
</dbReference>
<dbReference type="EMBL" id="FMUX01000003">
    <property type="protein sequence ID" value="SCY01621.1"/>
    <property type="molecule type" value="Genomic_DNA"/>
</dbReference>
<evidence type="ECO:0000256" key="1">
    <source>
        <dbReference type="SAM" id="MobiDB-lite"/>
    </source>
</evidence>
<dbReference type="GO" id="GO:0016887">
    <property type="term" value="F:ATP hydrolysis activity"/>
    <property type="evidence" value="ECO:0007669"/>
    <property type="project" value="InterPro"/>
</dbReference>
<dbReference type="Pfam" id="PF20454">
    <property type="entry name" value="GpA_nuclease"/>
    <property type="match status" value="1"/>
</dbReference>
<dbReference type="Pfam" id="PF05876">
    <property type="entry name" value="GpA_ATPase"/>
    <property type="match status" value="1"/>
</dbReference>
<feature type="domain" description="Terminase large subunit GpA endonuclease" evidence="3">
    <location>
        <begin position="303"/>
        <end position="591"/>
    </location>
</feature>
<dbReference type="InterPro" id="IPR046454">
    <property type="entry name" value="GpA_endonuclease"/>
</dbReference>
<sequence length="642" mass="73458">MTTMDTITFTEGERQIFKAKEKLTVSQWAEKYRRVTKGSAPGQWTNELTPYLVEPMDAWNRPWVQKIFLCFAPQTGKTQVAINCMEYAVDQDPGPAMYVMPDEKSVKKINRRQIIPSLKASPRTADLLSKKADDVSTYSISFTNGMDILMAWATSPAVLASESIRYLFFDEPGKYPEFSGKEADPFSLGEVRTNVYPFTKKILYFSTPADHDDGFDRLMKEEVELWYFYEALCPICGTFQKMEFGSIHWPKGSQADPRTVVRKKSARYTCTKCGMDWDDTDRDRAVKNGRWVPEKEIPRAVSVGYHLPSWYSPFVSFSEVAAAFLKGLKEPRKMMAFDTQYKAVSHKPIMSTADEDELLSHKTDIPPGLVPKEAIALTCGIDMQKSNFYFVVRAWDKDLTSWLIQYGTLSDWDAVEDLVFNTRYPVQDSQETMGIFRAALDTGGGINSDDTWSRTEEAYEWLRDNSRGVIFGIKGSSKGQLQNVHMKVMDKLPRSSKPIPGGLELRFLDTQNLKELLHVRLGNKEADPKTGRKADKQRFYLHSETDVNYAKQFLAEEKRRDKKTRKVSWQQIGGRANHLLDCEVYAAACADSSWMPSIRFLSKVEEKKKAAPKPKPAPKQEAQDVRQRITGNRNRPSWYNKR</sequence>
<feature type="domain" description="Phage terminase large subunit GpA ATPase" evidence="2">
    <location>
        <begin position="39"/>
        <end position="291"/>
    </location>
</feature>
<dbReference type="InterPro" id="IPR027417">
    <property type="entry name" value="P-loop_NTPase"/>
</dbReference>
<dbReference type="AlphaFoldDB" id="A0A1G5CH38"/>
<proteinExistence type="predicted"/>
<gene>
    <name evidence="4" type="ORF">SAMN05216233_10315</name>
</gene>
<accession>A0A1G5CH38</accession>
<name>A0A1G5CH38_9BACT</name>
<dbReference type="Gene3D" id="3.40.50.300">
    <property type="entry name" value="P-loop containing nucleotide triphosphate hydrolases"/>
    <property type="match status" value="1"/>
</dbReference>
<feature type="region of interest" description="Disordered" evidence="1">
    <location>
        <begin position="605"/>
        <end position="642"/>
    </location>
</feature>
<evidence type="ECO:0000313" key="5">
    <source>
        <dbReference type="Proteomes" id="UP000198870"/>
    </source>
</evidence>
<dbReference type="OrthoDB" id="5181253at2"/>
<protein>
    <submittedName>
        <fullName evidence="4">Phage terminase, large subunit GpA</fullName>
    </submittedName>
</protein>
<dbReference type="Proteomes" id="UP000198870">
    <property type="component" value="Unassembled WGS sequence"/>
</dbReference>
<evidence type="ECO:0000259" key="2">
    <source>
        <dbReference type="Pfam" id="PF05876"/>
    </source>
</evidence>
<feature type="compositionally biased region" description="Polar residues" evidence="1">
    <location>
        <begin position="629"/>
        <end position="642"/>
    </location>
</feature>
<evidence type="ECO:0000313" key="4">
    <source>
        <dbReference type="EMBL" id="SCY01621.1"/>
    </source>
</evidence>
<dbReference type="InterPro" id="IPR046453">
    <property type="entry name" value="GpA_ATPase"/>
</dbReference>
<dbReference type="RefSeq" id="WP_092209057.1">
    <property type="nucleotide sequence ID" value="NZ_FMUX01000003.1"/>
</dbReference>
<evidence type="ECO:0000259" key="3">
    <source>
        <dbReference type="Pfam" id="PF20454"/>
    </source>
</evidence>
<keyword evidence="5" id="KW-1185">Reference proteome</keyword>